<proteinExistence type="predicted"/>
<organism evidence="2 3">
    <name type="scientific">Aristolochia fimbriata</name>
    <name type="common">White veined hardy Dutchman's pipe vine</name>
    <dbReference type="NCBI Taxonomy" id="158543"/>
    <lineage>
        <taxon>Eukaryota</taxon>
        <taxon>Viridiplantae</taxon>
        <taxon>Streptophyta</taxon>
        <taxon>Embryophyta</taxon>
        <taxon>Tracheophyta</taxon>
        <taxon>Spermatophyta</taxon>
        <taxon>Magnoliopsida</taxon>
        <taxon>Magnoliidae</taxon>
        <taxon>Piperales</taxon>
        <taxon>Aristolochiaceae</taxon>
        <taxon>Aristolochia</taxon>
    </lineage>
</organism>
<dbReference type="Proteomes" id="UP000825729">
    <property type="component" value="Unassembled WGS sequence"/>
</dbReference>
<protein>
    <submittedName>
        <fullName evidence="2">Uncharacterized protein</fullName>
    </submittedName>
</protein>
<evidence type="ECO:0000256" key="1">
    <source>
        <dbReference type="SAM" id="MobiDB-lite"/>
    </source>
</evidence>
<gene>
    <name evidence="2" type="ORF">H6P81_011465</name>
</gene>
<dbReference type="AlphaFoldDB" id="A0AAV7ERL0"/>
<comment type="caution">
    <text evidence="2">The sequence shown here is derived from an EMBL/GenBank/DDBJ whole genome shotgun (WGS) entry which is preliminary data.</text>
</comment>
<feature type="compositionally biased region" description="Basic and acidic residues" evidence="1">
    <location>
        <begin position="79"/>
        <end position="90"/>
    </location>
</feature>
<feature type="region of interest" description="Disordered" evidence="1">
    <location>
        <begin position="64"/>
        <end position="90"/>
    </location>
</feature>
<name>A0AAV7ERL0_ARIFI</name>
<dbReference type="EMBL" id="JAINDJ010000004">
    <property type="protein sequence ID" value="KAG9451500.1"/>
    <property type="molecule type" value="Genomic_DNA"/>
</dbReference>
<evidence type="ECO:0000313" key="3">
    <source>
        <dbReference type="Proteomes" id="UP000825729"/>
    </source>
</evidence>
<reference evidence="2 3" key="1">
    <citation type="submission" date="2021-07" db="EMBL/GenBank/DDBJ databases">
        <title>The Aristolochia fimbriata genome: insights into angiosperm evolution, floral development and chemical biosynthesis.</title>
        <authorList>
            <person name="Jiao Y."/>
        </authorList>
    </citation>
    <scope>NUCLEOTIDE SEQUENCE [LARGE SCALE GENOMIC DNA]</scope>
    <source>
        <strain evidence="2">IBCAS-2021</strain>
        <tissue evidence="2">Leaf</tissue>
    </source>
</reference>
<sequence>MHKDMFPFYPAWEPGFMNQVKIRSANMSIDALAMSGADYVECDIHFDVYFDGRSDLEEIPAYLISDHQERSEEEDDEDSVRRREMLYITS</sequence>
<evidence type="ECO:0000313" key="2">
    <source>
        <dbReference type="EMBL" id="KAG9451500.1"/>
    </source>
</evidence>
<accession>A0AAV7ERL0</accession>
<keyword evidence="3" id="KW-1185">Reference proteome</keyword>